<gene>
    <name evidence="1" type="ORF">MENT_LOCUS60800</name>
</gene>
<organism evidence="1 2">
    <name type="scientific">Meloidogyne enterolobii</name>
    <name type="common">Root-knot nematode worm</name>
    <name type="synonym">Meloidogyne mayaguensis</name>
    <dbReference type="NCBI Taxonomy" id="390850"/>
    <lineage>
        <taxon>Eukaryota</taxon>
        <taxon>Metazoa</taxon>
        <taxon>Ecdysozoa</taxon>
        <taxon>Nematoda</taxon>
        <taxon>Chromadorea</taxon>
        <taxon>Rhabditida</taxon>
        <taxon>Tylenchina</taxon>
        <taxon>Tylenchomorpha</taxon>
        <taxon>Tylenchoidea</taxon>
        <taxon>Meloidogynidae</taxon>
        <taxon>Meloidogyninae</taxon>
        <taxon>Meloidogyne</taxon>
    </lineage>
</organism>
<dbReference type="Proteomes" id="UP000580250">
    <property type="component" value="Unassembled WGS sequence"/>
</dbReference>
<accession>A0A6V7Y5H3</accession>
<sequence>MDNSLQTALAWEPVFSDRFLQNYEQWLEQEVYGHQTDWDGLLLKSRGLLDIYC</sequence>
<reference evidence="1 2" key="1">
    <citation type="submission" date="2020-08" db="EMBL/GenBank/DDBJ databases">
        <authorList>
            <person name="Koutsovoulos G."/>
            <person name="Danchin GJ E."/>
        </authorList>
    </citation>
    <scope>NUCLEOTIDE SEQUENCE [LARGE SCALE GENOMIC DNA]</scope>
</reference>
<evidence type="ECO:0000313" key="1">
    <source>
        <dbReference type="EMBL" id="CAD2206903.1"/>
    </source>
</evidence>
<dbReference type="EMBL" id="CAJEWN010003212">
    <property type="protein sequence ID" value="CAD2206903.1"/>
    <property type="molecule type" value="Genomic_DNA"/>
</dbReference>
<dbReference type="AlphaFoldDB" id="A0A6V7Y5H3"/>
<name>A0A6V7Y5H3_MELEN</name>
<protein>
    <submittedName>
        <fullName evidence="1">Uncharacterized protein</fullName>
    </submittedName>
</protein>
<comment type="caution">
    <text evidence="1">The sequence shown here is derived from an EMBL/GenBank/DDBJ whole genome shotgun (WGS) entry which is preliminary data.</text>
</comment>
<dbReference type="OrthoDB" id="18234at2759"/>
<proteinExistence type="predicted"/>
<evidence type="ECO:0000313" key="2">
    <source>
        <dbReference type="Proteomes" id="UP000580250"/>
    </source>
</evidence>